<evidence type="ECO:0000259" key="2">
    <source>
        <dbReference type="Pfam" id="PF00174"/>
    </source>
</evidence>
<feature type="chain" id="PRO_5019518009" evidence="1">
    <location>
        <begin position="31"/>
        <end position="185"/>
    </location>
</feature>
<dbReference type="SUPFAM" id="SSF56524">
    <property type="entry name" value="Oxidoreductase molybdopterin-binding domain"/>
    <property type="match status" value="1"/>
</dbReference>
<accession>A0A410H2H3</accession>
<name>A0A410H2H3_9GAMM</name>
<reference evidence="3 4" key="1">
    <citation type="journal article" date="2018" name="Environ. Microbiol.">
        <title>Genomes of ubiquitous marine and hypersaline Hydrogenovibrio, Thiomicrorhabdus and Thiomicrospira spp. encode a diversity of mechanisms to sustain chemolithoautotrophy in heterogeneous environments.</title>
        <authorList>
            <person name="Scott K.M."/>
            <person name="Williams J."/>
            <person name="Porter C.M.B."/>
            <person name="Russel S."/>
            <person name="Harmer T.L."/>
            <person name="Paul J.H."/>
            <person name="Antonen K.M."/>
            <person name="Bridges M.K."/>
            <person name="Camper G.J."/>
            <person name="Campla C.K."/>
            <person name="Casella L.G."/>
            <person name="Chase E."/>
            <person name="Conrad J.W."/>
            <person name="Cruz M.C."/>
            <person name="Dunlap D.S."/>
            <person name="Duran L."/>
            <person name="Fahsbender E.M."/>
            <person name="Goldsmith D.B."/>
            <person name="Keeley R.F."/>
            <person name="Kondoff M.R."/>
            <person name="Kussy B.I."/>
            <person name="Lane M.K."/>
            <person name="Lawler S."/>
            <person name="Leigh B.A."/>
            <person name="Lewis C."/>
            <person name="Lostal L.M."/>
            <person name="Marking D."/>
            <person name="Mancera P.A."/>
            <person name="McClenthan E.C."/>
            <person name="McIntyre E.A."/>
            <person name="Mine J.A."/>
            <person name="Modi S."/>
            <person name="Moore B.D."/>
            <person name="Morgan W.A."/>
            <person name="Nelson K.M."/>
            <person name="Nguyen K.N."/>
            <person name="Ogburn N."/>
            <person name="Parrino D.G."/>
            <person name="Pedapudi A.D."/>
            <person name="Pelham R.P."/>
            <person name="Preece A.M."/>
            <person name="Rampersad E.A."/>
            <person name="Richardson J.C."/>
            <person name="Rodgers C.M."/>
            <person name="Schaffer B.L."/>
            <person name="Sheridan N.E."/>
            <person name="Solone M.R."/>
            <person name="Staley Z.R."/>
            <person name="Tabuchi M."/>
            <person name="Waide R.J."/>
            <person name="Wanjugi P.W."/>
            <person name="Young S."/>
            <person name="Clum A."/>
            <person name="Daum C."/>
            <person name="Huntemann M."/>
            <person name="Ivanova N."/>
            <person name="Kyrpides N."/>
            <person name="Mikhailova N."/>
            <person name="Palaniappan K."/>
            <person name="Pillay M."/>
            <person name="Reddy T.B.K."/>
            <person name="Shapiro N."/>
            <person name="Stamatis D."/>
            <person name="Varghese N."/>
            <person name="Woyke T."/>
            <person name="Boden R."/>
            <person name="Freyermuth S.K."/>
            <person name="Kerfeld C.A."/>
        </authorList>
    </citation>
    <scope>NUCLEOTIDE SEQUENCE [LARGE SCALE GENOMIC DNA]</scope>
    <source>
        <strain evidence="3 4">JR-2</strain>
    </source>
</reference>
<sequence>MKTMLFQKGMKAAGVAVLLMGMMAVNAVSAADEKGEMSKVLTVSGAVKKPLTLSLKDLQAMKQSKQVKDIAIVCQSGANKGQMESLTGVPLKTILLEAGLNVSHPKDFRKLAIIAKATDPYWVTYSWGEIFNRQDGDGVMVYYARDGKLLDEKEGQFALMPTGDARTGARQVKWLTHIEVRKLEP</sequence>
<keyword evidence="1" id="KW-0732">Signal</keyword>
<feature type="signal peptide" evidence="1">
    <location>
        <begin position="1"/>
        <end position="30"/>
    </location>
</feature>
<organism evidence="3 4">
    <name type="scientific">Hydrogenovibrio thermophilus</name>
    <dbReference type="NCBI Taxonomy" id="265883"/>
    <lineage>
        <taxon>Bacteria</taxon>
        <taxon>Pseudomonadati</taxon>
        <taxon>Pseudomonadota</taxon>
        <taxon>Gammaproteobacteria</taxon>
        <taxon>Thiotrichales</taxon>
        <taxon>Piscirickettsiaceae</taxon>
        <taxon>Hydrogenovibrio</taxon>
    </lineage>
</organism>
<evidence type="ECO:0000313" key="3">
    <source>
        <dbReference type="EMBL" id="QAB15112.1"/>
    </source>
</evidence>
<proteinExistence type="predicted"/>
<keyword evidence="4" id="KW-1185">Reference proteome</keyword>
<dbReference type="AlphaFoldDB" id="A0A410H2H3"/>
<dbReference type="Gene3D" id="3.90.420.10">
    <property type="entry name" value="Oxidoreductase, molybdopterin-binding domain"/>
    <property type="match status" value="1"/>
</dbReference>
<dbReference type="InterPro" id="IPR000572">
    <property type="entry name" value="OxRdtase_Mopterin-bd_dom"/>
</dbReference>
<feature type="domain" description="Oxidoreductase molybdopterin-binding" evidence="2">
    <location>
        <begin position="41"/>
        <end position="182"/>
    </location>
</feature>
<dbReference type="EMBL" id="CP035033">
    <property type="protein sequence ID" value="QAB15112.1"/>
    <property type="molecule type" value="Genomic_DNA"/>
</dbReference>
<evidence type="ECO:0000313" key="4">
    <source>
        <dbReference type="Proteomes" id="UP000285478"/>
    </source>
</evidence>
<dbReference type="InterPro" id="IPR036374">
    <property type="entry name" value="OxRdtase_Mopterin-bd_sf"/>
</dbReference>
<dbReference type="KEGG" id="htr:EPV75_05225"/>
<gene>
    <name evidence="3" type="ORF">EPV75_05225</name>
</gene>
<evidence type="ECO:0000256" key="1">
    <source>
        <dbReference type="SAM" id="SignalP"/>
    </source>
</evidence>
<dbReference type="Pfam" id="PF00174">
    <property type="entry name" value="Oxidored_molyb"/>
    <property type="match status" value="1"/>
</dbReference>
<dbReference type="Proteomes" id="UP000285478">
    <property type="component" value="Chromosome"/>
</dbReference>
<protein>
    <submittedName>
        <fullName evidence="3">Sulfite oxidase-like oxidoreductase</fullName>
    </submittedName>
</protein>